<evidence type="ECO:0000256" key="1">
    <source>
        <dbReference type="ARBA" id="ARBA00023015"/>
    </source>
</evidence>
<dbReference type="SUPFAM" id="SSF46785">
    <property type="entry name" value="Winged helix' DNA-binding domain"/>
    <property type="match status" value="1"/>
</dbReference>
<keyword evidence="3" id="KW-0804">Transcription</keyword>
<dbReference type="EMBL" id="MJIH01000001">
    <property type="protein sequence ID" value="OLR65226.1"/>
    <property type="molecule type" value="Genomic_DNA"/>
</dbReference>
<dbReference type="SUPFAM" id="SSF48008">
    <property type="entry name" value="GntR ligand-binding domain-like"/>
    <property type="match status" value="1"/>
</dbReference>
<keyword evidence="6" id="KW-1185">Reference proteome</keyword>
<dbReference type="SMART" id="SM00345">
    <property type="entry name" value="HTH_GNTR"/>
    <property type="match status" value="1"/>
</dbReference>
<dbReference type="SMART" id="SM00895">
    <property type="entry name" value="FCD"/>
    <property type="match status" value="1"/>
</dbReference>
<sequence>MTKSEQIYIKLKDEIQSGQLSPDKNLKEIELAKRFNVSRNTIKNVLIMLEGDGLVLLKTNKGAYVRSFSLEEVLEYLEIRIHLEKFIIEHSIDNLSKDDFLKLENILDEMKVCLEENNLIDYSKCNSEFHKIIYDACDNKTAVNMTVDLKDRMKKYHSKTVLIPGRSKQSYKEHIELYNALKNGDKKNAINIIEKHLKNFETMFKEYYDLLF</sequence>
<dbReference type="PANTHER" id="PTHR43537:SF5">
    <property type="entry name" value="UXU OPERON TRANSCRIPTIONAL REGULATOR"/>
    <property type="match status" value="1"/>
</dbReference>
<dbReference type="PROSITE" id="PS50949">
    <property type="entry name" value="HTH_GNTR"/>
    <property type="match status" value="1"/>
</dbReference>
<evidence type="ECO:0000256" key="3">
    <source>
        <dbReference type="ARBA" id="ARBA00023163"/>
    </source>
</evidence>
<evidence type="ECO:0000256" key="2">
    <source>
        <dbReference type="ARBA" id="ARBA00023125"/>
    </source>
</evidence>
<dbReference type="InterPro" id="IPR036390">
    <property type="entry name" value="WH_DNA-bd_sf"/>
</dbReference>
<dbReference type="PANTHER" id="PTHR43537">
    <property type="entry name" value="TRANSCRIPTIONAL REGULATOR, GNTR FAMILY"/>
    <property type="match status" value="1"/>
</dbReference>
<dbReference type="InterPro" id="IPR011711">
    <property type="entry name" value="GntR_C"/>
</dbReference>
<protein>
    <recommendedName>
        <fullName evidence="4">HTH gntR-type domain-containing protein</fullName>
    </recommendedName>
</protein>
<name>A0A1U7M0Z5_9FIRM</name>
<evidence type="ECO:0000313" key="5">
    <source>
        <dbReference type="EMBL" id="OLR65226.1"/>
    </source>
</evidence>
<dbReference type="Pfam" id="PF07729">
    <property type="entry name" value="FCD"/>
    <property type="match status" value="1"/>
</dbReference>
<dbReference type="InterPro" id="IPR036388">
    <property type="entry name" value="WH-like_DNA-bd_sf"/>
</dbReference>
<dbReference type="InterPro" id="IPR000524">
    <property type="entry name" value="Tscrpt_reg_HTH_GntR"/>
</dbReference>
<evidence type="ECO:0000259" key="4">
    <source>
        <dbReference type="PROSITE" id="PS50949"/>
    </source>
</evidence>
<keyword evidence="2" id="KW-0238">DNA-binding</keyword>
<dbReference type="GO" id="GO:0003700">
    <property type="term" value="F:DNA-binding transcription factor activity"/>
    <property type="evidence" value="ECO:0007669"/>
    <property type="project" value="InterPro"/>
</dbReference>
<dbReference type="GO" id="GO:0003677">
    <property type="term" value="F:DNA binding"/>
    <property type="evidence" value="ECO:0007669"/>
    <property type="project" value="UniProtKB-KW"/>
</dbReference>
<dbReference type="CDD" id="cd07377">
    <property type="entry name" value="WHTH_GntR"/>
    <property type="match status" value="1"/>
</dbReference>
<keyword evidence="1" id="KW-0805">Transcription regulation</keyword>
<accession>A0A1U7M0Z5</accession>
<reference evidence="5 6" key="1">
    <citation type="journal article" date="2016" name="Appl. Environ. Microbiol.">
        <title>Function and Phylogeny of Bacterial Butyryl Coenzyme A:Acetate Transferases and Their Diversity in the Proximal Colon of Swine.</title>
        <authorList>
            <person name="Trachsel J."/>
            <person name="Bayles D.O."/>
            <person name="Looft T."/>
            <person name="Levine U.Y."/>
            <person name="Allen H.K."/>
        </authorList>
    </citation>
    <scope>NUCLEOTIDE SEQUENCE [LARGE SCALE GENOMIC DNA]</scope>
    <source>
        <strain evidence="5 6">35-6-1</strain>
    </source>
</reference>
<dbReference type="InterPro" id="IPR008920">
    <property type="entry name" value="TF_FadR/GntR_C"/>
</dbReference>
<organism evidence="5 6">
    <name type="scientific">Peptoniphilus porci</name>
    <dbReference type="NCBI Taxonomy" id="2652280"/>
    <lineage>
        <taxon>Bacteria</taxon>
        <taxon>Bacillati</taxon>
        <taxon>Bacillota</taxon>
        <taxon>Tissierellia</taxon>
        <taxon>Tissierellales</taxon>
        <taxon>Peptoniphilaceae</taxon>
        <taxon>Peptoniphilus</taxon>
    </lineage>
</organism>
<dbReference type="STRING" id="1465756.BIV18_06725"/>
<dbReference type="Proteomes" id="UP000187166">
    <property type="component" value="Unassembled WGS sequence"/>
</dbReference>
<gene>
    <name evidence="5" type="ORF">BIV18_06725</name>
</gene>
<dbReference type="Gene3D" id="1.10.10.10">
    <property type="entry name" value="Winged helix-like DNA-binding domain superfamily/Winged helix DNA-binding domain"/>
    <property type="match status" value="1"/>
</dbReference>
<proteinExistence type="predicted"/>
<dbReference type="Pfam" id="PF00392">
    <property type="entry name" value="GntR"/>
    <property type="match status" value="1"/>
</dbReference>
<dbReference type="AlphaFoldDB" id="A0A1U7M0Z5"/>
<comment type="caution">
    <text evidence="5">The sequence shown here is derived from an EMBL/GenBank/DDBJ whole genome shotgun (WGS) entry which is preliminary data.</text>
</comment>
<evidence type="ECO:0000313" key="6">
    <source>
        <dbReference type="Proteomes" id="UP000187166"/>
    </source>
</evidence>
<dbReference type="Gene3D" id="1.20.120.530">
    <property type="entry name" value="GntR ligand-binding domain-like"/>
    <property type="match status" value="1"/>
</dbReference>
<feature type="domain" description="HTH gntR-type" evidence="4">
    <location>
        <begin position="1"/>
        <end position="68"/>
    </location>
</feature>